<protein>
    <submittedName>
        <fullName evidence="4">Histone deacetylase</fullName>
    </submittedName>
</protein>
<name>A0A5S3PU20_9FLAO</name>
<dbReference type="GO" id="GO:0040029">
    <property type="term" value="P:epigenetic regulation of gene expression"/>
    <property type="evidence" value="ECO:0007669"/>
    <property type="project" value="TreeGrafter"/>
</dbReference>
<comment type="similarity">
    <text evidence="1">Belongs to the histone deacetylase family.</text>
</comment>
<dbReference type="PANTHER" id="PTHR10625:SF19">
    <property type="entry name" value="HISTONE DEACETYLASE 12"/>
    <property type="match status" value="1"/>
</dbReference>
<dbReference type="OrthoDB" id="9808367at2"/>
<evidence type="ECO:0000259" key="3">
    <source>
        <dbReference type="Pfam" id="PF00850"/>
    </source>
</evidence>
<dbReference type="PRINTS" id="PR01270">
    <property type="entry name" value="HDASUPER"/>
</dbReference>
<dbReference type="EMBL" id="VATY01000001">
    <property type="protein sequence ID" value="TMM58496.1"/>
    <property type="molecule type" value="Genomic_DNA"/>
</dbReference>
<organism evidence="4 5">
    <name type="scientific">Maribacter algarum</name>
    <name type="common">ex Zhang et al. 2020</name>
    <dbReference type="NCBI Taxonomy" id="2578118"/>
    <lineage>
        <taxon>Bacteria</taxon>
        <taxon>Pseudomonadati</taxon>
        <taxon>Bacteroidota</taxon>
        <taxon>Flavobacteriia</taxon>
        <taxon>Flavobacteriales</taxon>
        <taxon>Flavobacteriaceae</taxon>
        <taxon>Maribacter</taxon>
    </lineage>
</organism>
<keyword evidence="2" id="KW-0378">Hydrolase</keyword>
<dbReference type="SUPFAM" id="SSF52768">
    <property type="entry name" value="Arginase/deacetylase"/>
    <property type="match status" value="1"/>
</dbReference>
<sequence>MLKIAYHPIYKHHLPDGHRFPMLKYDLLPKQLLHEGTCEEENFFEPEIPNDKYIVAVHDPEYFYDLLNIKIPPKEARKIGFPLSEDLVQRERTITDGTLKGCEFALENGISMNIAGGTHHAYTNRGEAFCMLNDQAIGARYLQAKGWAKKILIVDLDVHQGNGTAEIFQNDASVFTFSVHGASNYPFKKEKSDLDIPLEIGTDDTTYLSILKETLPKLIKQQKPDFIFYLCGVDVIATDKLGTLSMSVQGCKQRDAFVLETCHRLQIPVQCSMGGGYSPDIKTIVDAHANTFRLAQQIYY</sequence>
<feature type="domain" description="Histone deacetylase" evidence="3">
    <location>
        <begin position="24"/>
        <end position="287"/>
    </location>
</feature>
<dbReference type="InterPro" id="IPR037138">
    <property type="entry name" value="His_deacetylse_dom_sf"/>
</dbReference>
<dbReference type="InterPro" id="IPR000286">
    <property type="entry name" value="HDACs"/>
</dbReference>
<proteinExistence type="inferred from homology"/>
<dbReference type="CDD" id="cd09993">
    <property type="entry name" value="HDAC_classIV"/>
    <property type="match status" value="1"/>
</dbReference>
<dbReference type="InterPro" id="IPR023801">
    <property type="entry name" value="His_deacetylse_dom"/>
</dbReference>
<evidence type="ECO:0000313" key="5">
    <source>
        <dbReference type="Proteomes" id="UP000310314"/>
    </source>
</evidence>
<dbReference type="GO" id="GO:0004407">
    <property type="term" value="F:histone deacetylase activity"/>
    <property type="evidence" value="ECO:0007669"/>
    <property type="project" value="InterPro"/>
</dbReference>
<dbReference type="Gene3D" id="3.40.800.20">
    <property type="entry name" value="Histone deacetylase domain"/>
    <property type="match status" value="1"/>
</dbReference>
<dbReference type="Pfam" id="PF00850">
    <property type="entry name" value="Hist_deacetyl"/>
    <property type="match status" value="1"/>
</dbReference>
<evidence type="ECO:0000256" key="1">
    <source>
        <dbReference type="ARBA" id="ARBA00005947"/>
    </source>
</evidence>
<reference evidence="4 5" key="1">
    <citation type="submission" date="2019-05" db="EMBL/GenBank/DDBJ databases">
        <authorList>
            <person name="Zhang J.-Y."/>
            <person name="Feg X."/>
            <person name="Du Z.-J."/>
        </authorList>
    </citation>
    <scope>NUCLEOTIDE SEQUENCE [LARGE SCALE GENOMIC DNA]</scope>
    <source>
        <strain evidence="4 5">RZ26</strain>
    </source>
</reference>
<dbReference type="RefSeq" id="WP_138656428.1">
    <property type="nucleotide sequence ID" value="NZ_VATY01000001.1"/>
</dbReference>
<comment type="caution">
    <text evidence="4">The sequence shown here is derived from an EMBL/GenBank/DDBJ whole genome shotgun (WGS) entry which is preliminary data.</text>
</comment>
<accession>A0A5S3PU20</accession>
<gene>
    <name evidence="4" type="ORF">FEE95_03430</name>
</gene>
<dbReference type="Proteomes" id="UP000310314">
    <property type="component" value="Unassembled WGS sequence"/>
</dbReference>
<dbReference type="InterPro" id="IPR044150">
    <property type="entry name" value="HDAC_classIV"/>
</dbReference>
<dbReference type="PANTHER" id="PTHR10625">
    <property type="entry name" value="HISTONE DEACETYLASE HDAC1-RELATED"/>
    <property type="match status" value="1"/>
</dbReference>
<evidence type="ECO:0000256" key="2">
    <source>
        <dbReference type="ARBA" id="ARBA00022801"/>
    </source>
</evidence>
<keyword evidence="5" id="KW-1185">Reference proteome</keyword>
<dbReference type="InterPro" id="IPR023696">
    <property type="entry name" value="Ureohydrolase_dom_sf"/>
</dbReference>
<dbReference type="AlphaFoldDB" id="A0A5S3PU20"/>
<evidence type="ECO:0000313" key="4">
    <source>
        <dbReference type="EMBL" id="TMM58496.1"/>
    </source>
</evidence>
<dbReference type="GO" id="GO:0016787">
    <property type="term" value="F:hydrolase activity"/>
    <property type="evidence" value="ECO:0007669"/>
    <property type="project" value="UniProtKB-KW"/>
</dbReference>